<reference evidence="2" key="1">
    <citation type="submission" date="2016-10" db="EMBL/GenBank/DDBJ databases">
        <authorList>
            <person name="Varghese N."/>
            <person name="Submissions S."/>
        </authorList>
    </citation>
    <scope>NUCLEOTIDE SEQUENCE [LARGE SCALE GENOMIC DNA]</scope>
    <source>
        <strain evidence="2">BL47</strain>
    </source>
</reference>
<proteinExistence type="predicted"/>
<dbReference type="EMBL" id="FNHS01000010">
    <property type="protein sequence ID" value="SDN69628.1"/>
    <property type="molecule type" value="Genomic_DNA"/>
</dbReference>
<evidence type="ECO:0000313" key="1">
    <source>
        <dbReference type="EMBL" id="SDN69628.1"/>
    </source>
</evidence>
<protein>
    <submittedName>
        <fullName evidence="1">Uncharacterized protein</fullName>
    </submittedName>
</protein>
<evidence type="ECO:0000313" key="2">
    <source>
        <dbReference type="Proteomes" id="UP000198704"/>
    </source>
</evidence>
<gene>
    <name evidence="1" type="ORF">SAMN05216360_110171</name>
</gene>
<dbReference type="AlphaFoldDB" id="A0A1H0DHS6"/>
<name>A0A1H0DHS6_9HYPH</name>
<sequence length="65" mass="6652">MGEMTMARSLLQFLDPNPRQGVHGAVERTHAVLVAGDDVSVLTDRAASTRPLAVAPAAGGAARGL</sequence>
<dbReference type="Proteomes" id="UP000198704">
    <property type="component" value="Unassembled WGS sequence"/>
</dbReference>
<organism evidence="1 2">
    <name type="scientific">Methylobacterium phyllostachyos</name>
    <dbReference type="NCBI Taxonomy" id="582672"/>
    <lineage>
        <taxon>Bacteria</taxon>
        <taxon>Pseudomonadati</taxon>
        <taxon>Pseudomonadota</taxon>
        <taxon>Alphaproteobacteria</taxon>
        <taxon>Hyphomicrobiales</taxon>
        <taxon>Methylobacteriaceae</taxon>
        <taxon>Methylobacterium</taxon>
    </lineage>
</organism>
<accession>A0A1H0DHS6</accession>
<keyword evidence="2" id="KW-1185">Reference proteome</keyword>
<dbReference type="STRING" id="582672.SAMN05216360_110171"/>